<sequence length="142" mass="16915">MKKLLKYSLLIAFISCQNKPFEISFDTYNDYKTETNLRLTGWFPNIIKSDSYNLKSGSHLGSCNFVKFNYSNNKTYDSLFLNSTKVPLFSFQQKIKKYDELKPNWFPDYNEINNTDFEIIKTDRYDIARKKSTHEIFCFCEN</sequence>
<keyword evidence="4" id="KW-1185">Reference proteome</keyword>
<dbReference type="Proteomes" id="UP000468990">
    <property type="component" value="Unassembled WGS sequence"/>
</dbReference>
<evidence type="ECO:0000313" key="1">
    <source>
        <dbReference type="EMBL" id="MRX69100.1"/>
    </source>
</evidence>
<dbReference type="EMBL" id="WKKG01000007">
    <property type="protein sequence ID" value="MRX69100.1"/>
    <property type="molecule type" value="Genomic_DNA"/>
</dbReference>
<reference evidence="2 3" key="1">
    <citation type="submission" date="2017-05" db="EMBL/GenBank/DDBJ databases">
        <authorList>
            <person name="Varghese N."/>
            <person name="Submissions S."/>
        </authorList>
    </citation>
    <scope>NUCLEOTIDE SEQUENCE [LARGE SCALE GENOMIC DNA]</scope>
    <source>
        <strain evidence="2 3">DSM 19382</strain>
    </source>
</reference>
<evidence type="ECO:0000313" key="2">
    <source>
        <dbReference type="EMBL" id="SMO80036.1"/>
    </source>
</evidence>
<dbReference type="Proteomes" id="UP000317289">
    <property type="component" value="Unassembled WGS sequence"/>
</dbReference>
<organism evidence="2 3">
    <name type="scientific">Flavobacterium resistens</name>
    <dbReference type="NCBI Taxonomy" id="443612"/>
    <lineage>
        <taxon>Bacteria</taxon>
        <taxon>Pseudomonadati</taxon>
        <taxon>Bacteroidota</taxon>
        <taxon>Flavobacteriia</taxon>
        <taxon>Flavobacteriales</taxon>
        <taxon>Flavobacteriaceae</taxon>
        <taxon>Flavobacterium</taxon>
    </lineage>
</organism>
<dbReference type="OrthoDB" id="1364621at2"/>
<proteinExistence type="predicted"/>
<name>A0A521E7W0_9FLAO</name>
<dbReference type="AlphaFoldDB" id="A0A521E7W0"/>
<reference evidence="1 4" key="2">
    <citation type="submission" date="2019-11" db="EMBL/GenBank/DDBJ databases">
        <title>Flavobacterium resistens genome.</title>
        <authorList>
            <person name="Wilson V.M."/>
            <person name="Newman J.D."/>
        </authorList>
    </citation>
    <scope>NUCLEOTIDE SEQUENCE [LARGE SCALE GENOMIC DNA]</scope>
    <source>
        <strain evidence="1 4">DSM 19382</strain>
    </source>
</reference>
<protein>
    <submittedName>
        <fullName evidence="2">Uncharacterized protein</fullName>
    </submittedName>
</protein>
<gene>
    <name evidence="1" type="ORF">GJU42_14110</name>
    <name evidence="2" type="ORF">SAMN06265349_104215</name>
</gene>
<dbReference type="RefSeq" id="WP_142451491.1">
    <property type="nucleotide sequence ID" value="NZ_FXTA01000004.1"/>
</dbReference>
<evidence type="ECO:0000313" key="3">
    <source>
        <dbReference type="Proteomes" id="UP000317289"/>
    </source>
</evidence>
<accession>A0A521E7W0</accession>
<dbReference type="EMBL" id="FXTA01000004">
    <property type="protein sequence ID" value="SMO80036.1"/>
    <property type="molecule type" value="Genomic_DNA"/>
</dbReference>
<evidence type="ECO:0000313" key="4">
    <source>
        <dbReference type="Proteomes" id="UP000468990"/>
    </source>
</evidence>